<sequence>MPYNEAQNKLFRAAEHNPKIAKKVGMSQATAKKLANEGVKHSPQQLASALMRK</sequence>
<protein>
    <submittedName>
        <fullName evidence="1">Uncharacterized protein</fullName>
    </submittedName>
</protein>
<reference evidence="1" key="1">
    <citation type="submission" date="2020-04" db="EMBL/GenBank/DDBJ databases">
        <authorList>
            <person name="Chiriac C."/>
            <person name="Salcher M."/>
            <person name="Ghai R."/>
            <person name="Kavagutti S V."/>
        </authorList>
    </citation>
    <scope>NUCLEOTIDE SEQUENCE</scope>
</reference>
<dbReference type="EMBL" id="LR796715">
    <property type="protein sequence ID" value="CAB4161462.1"/>
    <property type="molecule type" value="Genomic_DNA"/>
</dbReference>
<evidence type="ECO:0000313" key="1">
    <source>
        <dbReference type="EMBL" id="CAB4161462.1"/>
    </source>
</evidence>
<gene>
    <name evidence="1" type="ORF">UFOVP770_50</name>
</gene>
<proteinExistence type="predicted"/>
<accession>A0A6J5NRQ3</accession>
<organism evidence="1">
    <name type="scientific">uncultured Caudovirales phage</name>
    <dbReference type="NCBI Taxonomy" id="2100421"/>
    <lineage>
        <taxon>Viruses</taxon>
        <taxon>Duplodnaviria</taxon>
        <taxon>Heunggongvirae</taxon>
        <taxon>Uroviricota</taxon>
        <taxon>Caudoviricetes</taxon>
        <taxon>Peduoviridae</taxon>
        <taxon>Maltschvirus</taxon>
        <taxon>Maltschvirus maltsch</taxon>
    </lineage>
</organism>
<name>A0A6J5NRQ3_9CAUD</name>